<reference evidence="2" key="2">
    <citation type="submission" date="2013-04" db="EMBL/GenBank/DDBJ databases">
        <title>Non-Hybrid, Finished Microbial Genome Assemblies from Long-Read SMRT Sequencing Data.</title>
        <authorList>
            <person name="Klammer A."/>
            <person name="Drake J."/>
            <person name="Heiner C."/>
            <person name="Clum A."/>
            <person name="Copeland A."/>
            <person name="Huddleston J."/>
            <person name="Eichler E."/>
            <person name="Turner S.W."/>
        </authorList>
    </citation>
    <scope>NUCLEOTIDE SEQUENCE</scope>
    <source>
        <strain evidence="2">DSM 1279</strain>
    </source>
</reference>
<dbReference type="STRING" id="504728.K649_12630"/>
<evidence type="ECO:0000313" key="1">
    <source>
        <dbReference type="EMBL" id="ADD28740.1"/>
    </source>
</evidence>
<dbReference type="KEGG" id="mrb:Mrub_1984"/>
<dbReference type="RefSeq" id="WP_013014239.1">
    <property type="nucleotide sequence ID" value="NC_013946.1"/>
</dbReference>
<evidence type="ECO:0000313" key="3">
    <source>
        <dbReference type="Proteomes" id="UP000006655"/>
    </source>
</evidence>
<protein>
    <submittedName>
        <fullName evidence="2">Uncharacterized protein</fullName>
    </submittedName>
</protein>
<keyword evidence="3" id="KW-1185">Reference proteome</keyword>
<accession>D3PTF7</accession>
<proteinExistence type="predicted"/>
<dbReference type="AlphaFoldDB" id="D3PTF7"/>
<dbReference type="KEGG" id="mre:K649_12630"/>
<name>D3PTF7_MEIRD</name>
<dbReference type="Proteomes" id="UP000006655">
    <property type="component" value="Chromosome"/>
</dbReference>
<dbReference type="Proteomes" id="UP000013026">
    <property type="component" value="Chromosome"/>
</dbReference>
<sequence>MTGNELHREIEARQRFLDRAAGATEEERAYTRWRWALQERTSQRREALHRLLEARIS</sequence>
<evidence type="ECO:0000313" key="2">
    <source>
        <dbReference type="EMBL" id="AGK05812.1"/>
    </source>
</evidence>
<gene>
    <name evidence="1" type="ordered locus">Mrub_1984</name>
    <name evidence="2" type="ORF">K649_12630</name>
</gene>
<dbReference type="PATRIC" id="fig|504728.9.peg.2600"/>
<dbReference type="EMBL" id="CP005385">
    <property type="protein sequence ID" value="AGK05812.1"/>
    <property type="molecule type" value="Genomic_DNA"/>
</dbReference>
<reference evidence="2 4" key="3">
    <citation type="submission" date="2013-04" db="EMBL/GenBank/DDBJ databases">
        <authorList>
            <person name="Chin J."/>
            <person name="Alexander D.H."/>
            <person name="Marks P."/>
            <person name="Korlach J."/>
            <person name="Clum A."/>
            <person name="Copeland A."/>
        </authorList>
    </citation>
    <scope>NUCLEOTIDE SEQUENCE [LARGE SCALE GENOMIC DNA]</scope>
    <source>
        <strain evidence="4">ATCC 35948 / DSM 1279 / VKM B-1258 / 21</strain>
        <strain evidence="2">DSM 1279</strain>
    </source>
</reference>
<organism evidence="2 4">
    <name type="scientific">Meiothermus ruber (strain ATCC 35948 / DSM 1279 / VKM B-1258 / 21)</name>
    <name type="common">Thermus ruber</name>
    <dbReference type="NCBI Taxonomy" id="504728"/>
    <lineage>
        <taxon>Bacteria</taxon>
        <taxon>Thermotogati</taxon>
        <taxon>Deinococcota</taxon>
        <taxon>Deinococci</taxon>
        <taxon>Thermales</taxon>
        <taxon>Thermaceae</taxon>
        <taxon>Meiothermus</taxon>
    </lineage>
</organism>
<evidence type="ECO:0000313" key="4">
    <source>
        <dbReference type="Proteomes" id="UP000013026"/>
    </source>
</evidence>
<dbReference type="EMBL" id="CP001743">
    <property type="protein sequence ID" value="ADD28740.1"/>
    <property type="molecule type" value="Genomic_DNA"/>
</dbReference>
<reference evidence="1 3" key="1">
    <citation type="journal article" date="2010" name="Stand. Genomic Sci.">
        <title>Complete genome sequence of Meiothermus ruber type strain (21).</title>
        <authorList>
            <person name="Tindall B.J."/>
            <person name="Sikorski J."/>
            <person name="Lucas S."/>
            <person name="Goltsman E."/>
            <person name="Copeland A."/>
            <person name="Glavina Del Rio T."/>
            <person name="Nolan M."/>
            <person name="Tice H."/>
            <person name="Cheng J.F."/>
            <person name="Han C."/>
            <person name="Pitluck S."/>
            <person name="Liolios K."/>
            <person name="Ivanova N."/>
            <person name="Mavromatis K."/>
            <person name="Ovchinnikova G."/>
            <person name="Pati A."/>
            <person name="Fahnrich R."/>
            <person name="Goodwin L."/>
            <person name="Chen A."/>
            <person name="Palaniappan K."/>
            <person name="Land M."/>
            <person name="Hauser L."/>
            <person name="Chang Y.J."/>
            <person name="Jeffries C.D."/>
            <person name="Rohde M."/>
            <person name="Goker M."/>
            <person name="Woyke T."/>
            <person name="Bristow J."/>
            <person name="Eisen J.A."/>
            <person name="Markowitz V."/>
            <person name="Hugenholtz P."/>
            <person name="Kyrpides N.C."/>
            <person name="Klenk H.P."/>
            <person name="Lapidus A."/>
        </authorList>
    </citation>
    <scope>NUCLEOTIDE SEQUENCE [LARGE SCALE GENOMIC DNA]</scope>
    <source>
        <strain evidence="3">ATCC 35948 / DSM 1279 / VKM B-1258 / 21</strain>
        <strain evidence="1">DSM 1279</strain>
    </source>
</reference>